<accession>A0AAD5H8I2</accession>
<dbReference type="GeneID" id="75909300"/>
<reference evidence="1" key="2">
    <citation type="journal article" date="2022" name="Proc. Natl. Acad. Sci. U.S.A.">
        <title>Diploid-dominant life cycles characterize the early evolution of Fungi.</title>
        <authorList>
            <person name="Amses K.R."/>
            <person name="Simmons D.R."/>
            <person name="Longcore J.E."/>
            <person name="Mondo S.J."/>
            <person name="Seto K."/>
            <person name="Jeronimo G.H."/>
            <person name="Bonds A.E."/>
            <person name="Quandt C.A."/>
            <person name="Davis W.J."/>
            <person name="Chang Y."/>
            <person name="Federici B.A."/>
            <person name="Kuo A."/>
            <person name="LaButti K."/>
            <person name="Pangilinan J."/>
            <person name="Andreopoulos W."/>
            <person name="Tritt A."/>
            <person name="Riley R."/>
            <person name="Hundley H."/>
            <person name="Johnson J."/>
            <person name="Lipzen A."/>
            <person name="Barry K."/>
            <person name="Lang B.F."/>
            <person name="Cuomo C.A."/>
            <person name="Buchler N.E."/>
            <person name="Grigoriev I.V."/>
            <person name="Spatafora J.W."/>
            <person name="Stajich J.E."/>
            <person name="James T.Y."/>
        </authorList>
    </citation>
    <scope>NUCLEOTIDE SEQUENCE</scope>
    <source>
        <strain evidence="1">AG</strain>
    </source>
</reference>
<protein>
    <submittedName>
        <fullName evidence="1">Uncharacterized protein</fullName>
    </submittedName>
</protein>
<sequence length="184" mass="20515">MHQCNAGRLEVVPLLERGSGLWHAGGVGFSREVSEDIEHTFLHSIRFHNCLFIVFINLGKTFGSNINFGSNISLRSSVSLASSIHVYCKESALDHTFVLNLRFTIFHLLLYCHIRVFSCWIDLGSELLGHFLSRVVAKNEISMGVTDSAFRAHATCEQAVDAFVIFRCFTSVSTLHMASHTGHS</sequence>
<evidence type="ECO:0000313" key="2">
    <source>
        <dbReference type="Proteomes" id="UP001206595"/>
    </source>
</evidence>
<dbReference type="RefSeq" id="XP_051440809.1">
    <property type="nucleotide sequence ID" value="XM_051583950.1"/>
</dbReference>
<keyword evidence="2" id="KW-1185">Reference proteome</keyword>
<dbReference type="EMBL" id="MU620969">
    <property type="protein sequence ID" value="KAI8575805.1"/>
    <property type="molecule type" value="Genomic_DNA"/>
</dbReference>
<dbReference type="AlphaFoldDB" id="A0AAD5H8I2"/>
<name>A0AAD5H8I2_UMBRA</name>
<gene>
    <name evidence="1" type="ORF">K450DRAFT_135701</name>
</gene>
<proteinExistence type="predicted"/>
<evidence type="ECO:0000313" key="1">
    <source>
        <dbReference type="EMBL" id="KAI8575805.1"/>
    </source>
</evidence>
<comment type="caution">
    <text evidence="1">The sequence shown here is derived from an EMBL/GenBank/DDBJ whole genome shotgun (WGS) entry which is preliminary data.</text>
</comment>
<dbReference type="Proteomes" id="UP001206595">
    <property type="component" value="Unassembled WGS sequence"/>
</dbReference>
<organism evidence="1 2">
    <name type="scientific">Umbelopsis ramanniana AG</name>
    <dbReference type="NCBI Taxonomy" id="1314678"/>
    <lineage>
        <taxon>Eukaryota</taxon>
        <taxon>Fungi</taxon>
        <taxon>Fungi incertae sedis</taxon>
        <taxon>Mucoromycota</taxon>
        <taxon>Mucoromycotina</taxon>
        <taxon>Umbelopsidomycetes</taxon>
        <taxon>Umbelopsidales</taxon>
        <taxon>Umbelopsidaceae</taxon>
        <taxon>Umbelopsis</taxon>
    </lineage>
</organism>
<reference evidence="1" key="1">
    <citation type="submission" date="2021-06" db="EMBL/GenBank/DDBJ databases">
        <authorList>
            <consortium name="DOE Joint Genome Institute"/>
            <person name="Mondo S.J."/>
            <person name="Amses K.R."/>
            <person name="Simmons D.R."/>
            <person name="Longcore J.E."/>
            <person name="Seto K."/>
            <person name="Alves G.H."/>
            <person name="Bonds A.E."/>
            <person name="Quandt C.A."/>
            <person name="Davis W.J."/>
            <person name="Chang Y."/>
            <person name="Letcher P.M."/>
            <person name="Powell M.J."/>
            <person name="Kuo A."/>
            <person name="Labutti K."/>
            <person name="Pangilinan J."/>
            <person name="Andreopoulos W."/>
            <person name="Tritt A."/>
            <person name="Riley R."/>
            <person name="Hundley H."/>
            <person name="Johnson J."/>
            <person name="Lipzen A."/>
            <person name="Barry K."/>
            <person name="Berbee M.L."/>
            <person name="Buchler N.E."/>
            <person name="Grigoriev I.V."/>
            <person name="Spatafora J.W."/>
            <person name="Stajich J.E."/>
            <person name="James T.Y."/>
        </authorList>
    </citation>
    <scope>NUCLEOTIDE SEQUENCE</scope>
    <source>
        <strain evidence="1">AG</strain>
    </source>
</reference>